<accession>I0H4L0</accession>
<dbReference type="AlphaFoldDB" id="I0H4L0"/>
<dbReference type="PANTHER" id="PTHR24321:SF8">
    <property type="entry name" value="ESTRADIOL 17-BETA-DEHYDROGENASE 8-RELATED"/>
    <property type="match status" value="1"/>
</dbReference>
<evidence type="ECO:0000256" key="2">
    <source>
        <dbReference type="ARBA" id="ARBA00023002"/>
    </source>
</evidence>
<name>I0H4L0_ACTM4</name>
<dbReference type="PRINTS" id="PR00081">
    <property type="entry name" value="GDHRDH"/>
</dbReference>
<dbReference type="FunFam" id="3.40.50.720:FF:000084">
    <property type="entry name" value="Short-chain dehydrogenase reductase"/>
    <property type="match status" value="1"/>
</dbReference>
<dbReference type="InterPro" id="IPR002347">
    <property type="entry name" value="SDR_fam"/>
</dbReference>
<dbReference type="SUPFAM" id="SSF51735">
    <property type="entry name" value="NAD(P)-binding Rossmann-fold domains"/>
    <property type="match status" value="1"/>
</dbReference>
<dbReference type="Gene3D" id="3.40.50.720">
    <property type="entry name" value="NAD(P)-binding Rossmann-like Domain"/>
    <property type="match status" value="1"/>
</dbReference>
<organism evidence="5 6">
    <name type="scientific">Actinoplanes missouriensis (strain ATCC 14538 / DSM 43046 / CBS 188.64 / JCM 3121 / NBRC 102363 / NCIMB 12654 / NRRL B-3342 / UNCC 431)</name>
    <dbReference type="NCBI Taxonomy" id="512565"/>
    <lineage>
        <taxon>Bacteria</taxon>
        <taxon>Bacillati</taxon>
        <taxon>Actinomycetota</taxon>
        <taxon>Actinomycetes</taxon>
        <taxon>Micromonosporales</taxon>
        <taxon>Micromonosporaceae</taxon>
        <taxon>Actinoplanes</taxon>
    </lineage>
</organism>
<evidence type="ECO:0000313" key="6">
    <source>
        <dbReference type="Proteomes" id="UP000007882"/>
    </source>
</evidence>
<evidence type="ECO:0000256" key="1">
    <source>
        <dbReference type="ARBA" id="ARBA00006484"/>
    </source>
</evidence>
<dbReference type="RefSeq" id="WP_014442842.1">
    <property type="nucleotide sequence ID" value="NC_017093.1"/>
</dbReference>
<dbReference type="PANTHER" id="PTHR24321">
    <property type="entry name" value="DEHYDROGENASES, SHORT CHAIN"/>
    <property type="match status" value="1"/>
</dbReference>
<proteinExistence type="inferred from homology"/>
<dbReference type="InterPro" id="IPR020904">
    <property type="entry name" value="Sc_DH/Rdtase_CS"/>
</dbReference>
<dbReference type="KEGG" id="ams:AMIS_27270"/>
<keyword evidence="3" id="KW-0520">NAD</keyword>
<keyword evidence="2" id="KW-0560">Oxidoreductase</keyword>
<dbReference type="InterPro" id="IPR023985">
    <property type="entry name" value="SDR_subfam_1"/>
</dbReference>
<evidence type="ECO:0000313" key="5">
    <source>
        <dbReference type="EMBL" id="BAL87947.1"/>
    </source>
</evidence>
<dbReference type="eggNOG" id="COG1028">
    <property type="taxonomic scope" value="Bacteria"/>
</dbReference>
<dbReference type="PATRIC" id="fig|512565.3.peg.2728"/>
<evidence type="ECO:0000256" key="4">
    <source>
        <dbReference type="RuleBase" id="RU000363"/>
    </source>
</evidence>
<dbReference type="CDD" id="cd05233">
    <property type="entry name" value="SDR_c"/>
    <property type="match status" value="1"/>
</dbReference>
<dbReference type="Pfam" id="PF00106">
    <property type="entry name" value="adh_short"/>
    <property type="match status" value="1"/>
</dbReference>
<sequence length="291" mass="31147">MERNTMGLLDGKVVLITGAARGQGRAHAVESARHGADVIITDIAAPVDSIPYDLAVKEDLEETARLVQEQGRRAMTSVVDVRSQQALDDVVARGVAEFGKIDCLIANAGILSIGTLWEMDDKTWQDMIDINLTGVWRSAKAVLPHMVERRSGSIVMIASSNADDPDPGIGHYTAAKAGVVGLMKNFAVEAAPFSVRCNAIKPGFVGTTMVGWQGMLDRYAGGEGGTLDHMYAAGYYYNALPTPMLEPDAVARVAVFLNSELAEFVTGQHFFVDAGHSVLPRSNMAAEIPTD</sequence>
<comment type="similarity">
    <text evidence="1 4">Belongs to the short-chain dehydrogenases/reductases (SDR) family.</text>
</comment>
<dbReference type="EMBL" id="AP012319">
    <property type="protein sequence ID" value="BAL87947.1"/>
    <property type="molecule type" value="Genomic_DNA"/>
</dbReference>
<dbReference type="InterPro" id="IPR036291">
    <property type="entry name" value="NAD(P)-bd_dom_sf"/>
</dbReference>
<gene>
    <name evidence="5" type="ordered locus">AMIS_27270</name>
</gene>
<dbReference type="STRING" id="512565.AMIS_27270"/>
<dbReference type="HOGENOM" id="CLU_010194_1_0_11"/>
<protein>
    <submittedName>
        <fullName evidence="5">Putative short-chain dehydrogenase</fullName>
    </submittedName>
</protein>
<dbReference type="GO" id="GO:0016491">
    <property type="term" value="F:oxidoreductase activity"/>
    <property type="evidence" value="ECO:0007669"/>
    <property type="project" value="UniProtKB-KW"/>
</dbReference>
<evidence type="ECO:0000256" key="3">
    <source>
        <dbReference type="ARBA" id="ARBA00023027"/>
    </source>
</evidence>
<dbReference type="PROSITE" id="PS00061">
    <property type="entry name" value="ADH_SHORT"/>
    <property type="match status" value="1"/>
</dbReference>
<dbReference type="Proteomes" id="UP000007882">
    <property type="component" value="Chromosome"/>
</dbReference>
<dbReference type="NCBIfam" id="TIGR03971">
    <property type="entry name" value="SDR_subfam_1"/>
    <property type="match status" value="1"/>
</dbReference>
<dbReference type="PRINTS" id="PR00080">
    <property type="entry name" value="SDRFAMILY"/>
</dbReference>
<keyword evidence="6" id="KW-1185">Reference proteome</keyword>
<reference evidence="5 6" key="1">
    <citation type="submission" date="2012-02" db="EMBL/GenBank/DDBJ databases">
        <title>Complete genome sequence of Actinoplanes missouriensis 431 (= NBRC 102363).</title>
        <authorList>
            <person name="Ohnishi Y."/>
            <person name="Ishikawa J."/>
            <person name="Sekine M."/>
            <person name="Hosoyama A."/>
            <person name="Harada T."/>
            <person name="Narita H."/>
            <person name="Hata T."/>
            <person name="Konno Y."/>
            <person name="Tutikane K."/>
            <person name="Fujita N."/>
            <person name="Horinouchi S."/>
            <person name="Hayakawa M."/>
        </authorList>
    </citation>
    <scope>NUCLEOTIDE SEQUENCE [LARGE SCALE GENOMIC DNA]</scope>
    <source>
        <strain evidence="6">ATCC 14538 / DSM 43046 / CBS 188.64 / JCM 3121 / NBRC 102363 / NCIMB 12654 / NRRL B-3342 / UNCC 431</strain>
    </source>
</reference>